<evidence type="ECO:0000256" key="2">
    <source>
        <dbReference type="ARBA" id="ARBA00004651"/>
    </source>
</evidence>
<evidence type="ECO:0000256" key="8">
    <source>
        <dbReference type="ARBA" id="ARBA00022989"/>
    </source>
</evidence>
<feature type="transmembrane region" description="Helical" evidence="10">
    <location>
        <begin position="229"/>
        <end position="247"/>
    </location>
</feature>
<feature type="transmembrane region" description="Helical" evidence="10">
    <location>
        <begin position="120"/>
        <end position="140"/>
    </location>
</feature>
<keyword evidence="9 10" id="KW-0472">Membrane</keyword>
<feature type="transmembrane region" description="Helical" evidence="10">
    <location>
        <begin position="30"/>
        <end position="52"/>
    </location>
</feature>
<dbReference type="SUPFAM" id="SSF103473">
    <property type="entry name" value="MFS general substrate transporter"/>
    <property type="match status" value="1"/>
</dbReference>
<dbReference type="Pfam" id="PF07690">
    <property type="entry name" value="MFS_1"/>
    <property type="match status" value="1"/>
</dbReference>
<evidence type="ECO:0000313" key="12">
    <source>
        <dbReference type="EMBL" id="MCR8827125.1"/>
    </source>
</evidence>
<feature type="domain" description="Major facilitator superfamily (MFS) profile" evidence="11">
    <location>
        <begin position="26"/>
        <end position="412"/>
    </location>
</feature>
<dbReference type="Gene3D" id="1.20.1720.10">
    <property type="entry name" value="Multidrug resistance protein D"/>
    <property type="match status" value="1"/>
</dbReference>
<dbReference type="InterPro" id="IPR005829">
    <property type="entry name" value="Sugar_transporter_CS"/>
</dbReference>
<feature type="transmembrane region" description="Helical" evidence="10">
    <location>
        <begin position="152"/>
        <end position="170"/>
    </location>
</feature>
<evidence type="ECO:0000256" key="9">
    <source>
        <dbReference type="ARBA" id="ARBA00023136"/>
    </source>
</evidence>
<dbReference type="InterPro" id="IPR050189">
    <property type="entry name" value="MFS_Efflux_Transporters"/>
</dbReference>
<dbReference type="NCBIfam" id="TIGR00710">
    <property type="entry name" value="efflux_Bcr_CflA"/>
    <property type="match status" value="1"/>
</dbReference>
<dbReference type="PANTHER" id="PTHR43124">
    <property type="entry name" value="PURINE EFFLUX PUMP PBUE"/>
    <property type="match status" value="1"/>
</dbReference>
<dbReference type="InterPro" id="IPR036259">
    <property type="entry name" value="MFS_trans_sf"/>
</dbReference>
<comment type="similarity">
    <text evidence="4">Belongs to the major facilitator superfamily. TCR/Tet family.</text>
</comment>
<sequence>MDTARGAIYLPEMQRIPTVRFLKRSTPPHLITLVMLAGMSAMVMNMFLPSLPNMTEYFDTEYRLMQLSVALFLGVSAVMQVLIGPISDSLGRRPVLLGGLSLFLVATLGCIYAPTAEIFLFFRMCQAVVAVAMVLSRAVIRDLYDQNESASMIGIVTMFMSVVPMVSPAIGGVLDELFGWRANFWAFFIIGAITLWVVWADLGETATSTGKTLGAQFREYPELLRSPRFWGYALASGFCSGSFFAYLGGAPFVGSVLFNMSPSMLGLVFGAPAIGYMVGNAITGAFATRYGVNRMVLVGCFSNFIGVAGSLALFAVGLGSPWSFFGMMMFVGLGNGLVIPNATAGMLSVRPHLAGTASGLGGAIQIGGGALLSGLVGTLLTPETGAFPLLYMMTITSVLAMVSIGTVYWRERQIAPDALPD</sequence>
<reference evidence="12" key="1">
    <citation type="submission" date="2022-07" db="EMBL/GenBank/DDBJ databases">
        <title>Pseudosulfitobacter sp. strain AP-MA-4, whole genome sequence.</title>
        <authorList>
            <person name="Jiang Y."/>
        </authorList>
    </citation>
    <scope>NUCLEOTIDE SEQUENCE</scope>
    <source>
        <strain evidence="12">AP-MA-4</strain>
    </source>
</reference>
<dbReference type="EMBL" id="JANKJG010000007">
    <property type="protein sequence ID" value="MCR8827125.1"/>
    <property type="molecule type" value="Genomic_DNA"/>
</dbReference>
<comment type="function">
    <text evidence="1">Resistance to tetracycline by an active tetracycline efflux. This is an energy-dependent process that decreases the accumulation of the antibiotic in whole cells. This protein functions as a metal-tetracycline/H(+) antiporter.</text>
</comment>
<organism evidence="12 13">
    <name type="scientific">Pseudosulfitobacter koreensis</name>
    <dbReference type="NCBI Taxonomy" id="2968472"/>
    <lineage>
        <taxon>Bacteria</taxon>
        <taxon>Pseudomonadati</taxon>
        <taxon>Pseudomonadota</taxon>
        <taxon>Alphaproteobacteria</taxon>
        <taxon>Rhodobacterales</taxon>
        <taxon>Roseobacteraceae</taxon>
        <taxon>Pseudosulfitobacter</taxon>
    </lineage>
</organism>
<evidence type="ECO:0000256" key="4">
    <source>
        <dbReference type="ARBA" id="ARBA00007520"/>
    </source>
</evidence>
<evidence type="ECO:0000256" key="10">
    <source>
        <dbReference type="RuleBase" id="RU365088"/>
    </source>
</evidence>
<evidence type="ECO:0000256" key="1">
    <source>
        <dbReference type="ARBA" id="ARBA00003279"/>
    </source>
</evidence>
<keyword evidence="8 10" id="KW-1133">Transmembrane helix</keyword>
<keyword evidence="6" id="KW-1003">Cell membrane</keyword>
<dbReference type="InterPro" id="IPR020846">
    <property type="entry name" value="MFS_dom"/>
</dbReference>
<feature type="transmembrane region" description="Helical" evidence="10">
    <location>
        <begin position="95"/>
        <end position="114"/>
    </location>
</feature>
<dbReference type="CDD" id="cd17320">
    <property type="entry name" value="MFS_MdfA_MDR_like"/>
    <property type="match status" value="1"/>
</dbReference>
<dbReference type="PRINTS" id="PR01035">
    <property type="entry name" value="TCRTETA"/>
</dbReference>
<dbReference type="PANTHER" id="PTHR43124:SF3">
    <property type="entry name" value="CHLORAMPHENICOL EFFLUX PUMP RV0191"/>
    <property type="match status" value="1"/>
</dbReference>
<evidence type="ECO:0000256" key="7">
    <source>
        <dbReference type="ARBA" id="ARBA00022692"/>
    </source>
</evidence>
<gene>
    <name evidence="12" type="ORF">NTA49_11305</name>
</gene>
<feature type="transmembrane region" description="Helical" evidence="10">
    <location>
        <begin position="64"/>
        <end position="83"/>
    </location>
</feature>
<evidence type="ECO:0000256" key="5">
    <source>
        <dbReference type="ARBA" id="ARBA00022448"/>
    </source>
</evidence>
<feature type="transmembrane region" description="Helical" evidence="10">
    <location>
        <begin position="182"/>
        <end position="202"/>
    </location>
</feature>
<dbReference type="PROSITE" id="PS50850">
    <property type="entry name" value="MFS"/>
    <property type="match status" value="1"/>
</dbReference>
<dbReference type="InterPro" id="IPR004812">
    <property type="entry name" value="Efflux_drug-R_Bcr/CmlA"/>
</dbReference>
<keyword evidence="10" id="KW-0997">Cell inner membrane</keyword>
<accession>A0ABT1Z1Z5</accession>
<feature type="transmembrane region" description="Helical" evidence="10">
    <location>
        <begin position="295"/>
        <end position="318"/>
    </location>
</feature>
<keyword evidence="5 10" id="KW-0813">Transport</keyword>
<evidence type="ECO:0000313" key="13">
    <source>
        <dbReference type="Proteomes" id="UP001165396"/>
    </source>
</evidence>
<dbReference type="Proteomes" id="UP001165396">
    <property type="component" value="Unassembled WGS sequence"/>
</dbReference>
<comment type="similarity">
    <text evidence="3 10">Belongs to the major facilitator superfamily. Bcr/CmlA family.</text>
</comment>
<evidence type="ECO:0000256" key="3">
    <source>
        <dbReference type="ARBA" id="ARBA00006236"/>
    </source>
</evidence>
<keyword evidence="13" id="KW-1185">Reference proteome</keyword>
<feature type="transmembrane region" description="Helical" evidence="10">
    <location>
        <begin position="324"/>
        <end position="347"/>
    </location>
</feature>
<dbReference type="InterPro" id="IPR001958">
    <property type="entry name" value="Tet-R_TetA/multi-R_MdtG-like"/>
</dbReference>
<protein>
    <recommendedName>
        <fullName evidence="10">Bcr/CflA family efflux transporter</fullName>
    </recommendedName>
</protein>
<comment type="caution">
    <text evidence="12">The sequence shown here is derived from an EMBL/GenBank/DDBJ whole genome shotgun (WGS) entry which is preliminary data.</text>
</comment>
<proteinExistence type="inferred from homology"/>
<name>A0ABT1Z1Z5_9RHOB</name>
<comment type="subcellular location">
    <subcellularLocation>
        <location evidence="10">Cell inner membrane</location>
        <topology evidence="10">Multi-pass membrane protein</topology>
    </subcellularLocation>
    <subcellularLocation>
        <location evidence="2">Cell membrane</location>
        <topology evidence="2">Multi-pass membrane protein</topology>
    </subcellularLocation>
</comment>
<evidence type="ECO:0000259" key="11">
    <source>
        <dbReference type="PROSITE" id="PS50850"/>
    </source>
</evidence>
<evidence type="ECO:0000256" key="6">
    <source>
        <dbReference type="ARBA" id="ARBA00022475"/>
    </source>
</evidence>
<feature type="transmembrane region" description="Helical" evidence="10">
    <location>
        <begin position="359"/>
        <end position="380"/>
    </location>
</feature>
<dbReference type="PROSITE" id="PS00216">
    <property type="entry name" value="SUGAR_TRANSPORT_1"/>
    <property type="match status" value="1"/>
</dbReference>
<dbReference type="InterPro" id="IPR011701">
    <property type="entry name" value="MFS"/>
</dbReference>
<feature type="transmembrane region" description="Helical" evidence="10">
    <location>
        <begin position="267"/>
        <end position="288"/>
    </location>
</feature>
<keyword evidence="7 10" id="KW-0812">Transmembrane</keyword>
<feature type="transmembrane region" description="Helical" evidence="10">
    <location>
        <begin position="386"/>
        <end position="409"/>
    </location>
</feature>